<name>A0A9K3D3G0_9EUKA</name>
<gene>
    <name evidence="3" type="ORF">KIPB_008843</name>
</gene>
<evidence type="ECO:0000256" key="2">
    <source>
        <dbReference type="RuleBase" id="RU000363"/>
    </source>
</evidence>
<evidence type="ECO:0000313" key="3">
    <source>
        <dbReference type="EMBL" id="GIQ86905.1"/>
    </source>
</evidence>
<comment type="similarity">
    <text evidence="1 2">Belongs to the short-chain dehydrogenases/reductases (SDR) family.</text>
</comment>
<dbReference type="PANTHER" id="PTHR43943">
    <property type="entry name" value="DEHYDROGENASE/REDUCTASE (SDR FAMILY) MEMBER 4"/>
    <property type="match status" value="1"/>
</dbReference>
<accession>A0A9K3D3G0</accession>
<evidence type="ECO:0000313" key="4">
    <source>
        <dbReference type="Proteomes" id="UP000265618"/>
    </source>
</evidence>
<dbReference type="PANTHER" id="PTHR43943:SF2">
    <property type="entry name" value="DEHYDROGENASE_REDUCTASE 4"/>
    <property type="match status" value="1"/>
</dbReference>
<protein>
    <submittedName>
        <fullName evidence="3">Short-chain dehydrogenase/reductase SDR</fullName>
    </submittedName>
</protein>
<dbReference type="PROSITE" id="PS00061">
    <property type="entry name" value="ADH_SHORT"/>
    <property type="match status" value="1"/>
</dbReference>
<dbReference type="InterPro" id="IPR002347">
    <property type="entry name" value="SDR_fam"/>
</dbReference>
<dbReference type="CDD" id="cd05233">
    <property type="entry name" value="SDR_c"/>
    <property type="match status" value="1"/>
</dbReference>
<dbReference type="PRINTS" id="PR00080">
    <property type="entry name" value="SDRFAMILY"/>
</dbReference>
<proteinExistence type="inferred from homology"/>
<dbReference type="SUPFAM" id="SSF51735">
    <property type="entry name" value="NAD(P)-binding Rossmann-fold domains"/>
    <property type="match status" value="1"/>
</dbReference>
<dbReference type="InterPro" id="IPR036291">
    <property type="entry name" value="NAD(P)-bd_dom_sf"/>
</dbReference>
<comment type="caution">
    <text evidence="3">The sequence shown here is derived from an EMBL/GenBank/DDBJ whole genome shotgun (WGS) entry which is preliminary data.</text>
</comment>
<dbReference type="EMBL" id="BDIP01002840">
    <property type="protein sequence ID" value="GIQ86905.1"/>
    <property type="molecule type" value="Genomic_DNA"/>
</dbReference>
<keyword evidence="4" id="KW-1185">Reference proteome</keyword>
<dbReference type="AlphaFoldDB" id="A0A9K3D3G0"/>
<dbReference type="OrthoDB" id="498125at2759"/>
<reference evidence="3 4" key="1">
    <citation type="journal article" date="2018" name="PLoS ONE">
        <title>The draft genome of Kipferlia bialata reveals reductive genome evolution in fornicate parasites.</title>
        <authorList>
            <person name="Tanifuji G."/>
            <person name="Takabayashi S."/>
            <person name="Kume K."/>
            <person name="Takagi M."/>
            <person name="Nakayama T."/>
            <person name="Kamikawa R."/>
            <person name="Inagaki Y."/>
            <person name="Hashimoto T."/>
        </authorList>
    </citation>
    <scope>NUCLEOTIDE SEQUENCE [LARGE SCALE GENOMIC DNA]</scope>
    <source>
        <strain evidence="3">NY0173</strain>
    </source>
</reference>
<sequence length="213" mass="22541">MSYPELKGQVVLVTGSTAGIGRAIAEEFVSQGCVVIVNSRRQAKVDETVAALTAMGSSAVYGVAADIGTAEGVTTLTEYVGTLNIEVDILVNNAGMFGPLGFFETTRELWDSYWATNVMSAAMLSQHYLQRMLERGKGRILTISSEAALKPLSHMLPYSVSKTALLSLSRGMAELTKVTPSEVSKTVAFLSSDGAAAINGSAMRCEGGIVRHL</sequence>
<dbReference type="Gene3D" id="3.40.50.720">
    <property type="entry name" value="NAD(P)-binding Rossmann-like Domain"/>
    <property type="match status" value="1"/>
</dbReference>
<dbReference type="InterPro" id="IPR020904">
    <property type="entry name" value="Sc_DH/Rdtase_CS"/>
</dbReference>
<evidence type="ECO:0000256" key="1">
    <source>
        <dbReference type="ARBA" id="ARBA00006484"/>
    </source>
</evidence>
<organism evidence="3 4">
    <name type="scientific">Kipferlia bialata</name>
    <dbReference type="NCBI Taxonomy" id="797122"/>
    <lineage>
        <taxon>Eukaryota</taxon>
        <taxon>Metamonada</taxon>
        <taxon>Carpediemonas-like organisms</taxon>
        <taxon>Kipferlia</taxon>
    </lineage>
</organism>
<dbReference type="Pfam" id="PF00106">
    <property type="entry name" value="adh_short"/>
    <property type="match status" value="1"/>
</dbReference>
<dbReference type="Proteomes" id="UP000265618">
    <property type="component" value="Unassembled WGS sequence"/>
</dbReference>
<dbReference type="PRINTS" id="PR00081">
    <property type="entry name" value="GDHRDH"/>
</dbReference>